<dbReference type="InterPro" id="IPR001482">
    <property type="entry name" value="T2SS/T4SS_dom"/>
</dbReference>
<dbReference type="InterPro" id="IPR027417">
    <property type="entry name" value="P-loop_NTPase"/>
</dbReference>
<gene>
    <name evidence="5" type="primary">tadA</name>
    <name evidence="5" type="ORF">KGF86_17675</name>
</gene>
<dbReference type="SUPFAM" id="SSF52540">
    <property type="entry name" value="P-loop containing nucleoside triphosphate hydrolases"/>
    <property type="match status" value="1"/>
</dbReference>
<dbReference type="Gene3D" id="3.40.50.300">
    <property type="entry name" value="P-loop containing nucleotide triphosphate hydrolases"/>
    <property type="match status" value="1"/>
</dbReference>
<dbReference type="Gene3D" id="3.30.450.90">
    <property type="match status" value="1"/>
</dbReference>
<dbReference type="InterPro" id="IPR007831">
    <property type="entry name" value="T2SS_GspE_N"/>
</dbReference>
<evidence type="ECO:0000256" key="3">
    <source>
        <dbReference type="ARBA" id="ARBA00022840"/>
    </source>
</evidence>
<dbReference type="SMART" id="SM00382">
    <property type="entry name" value="AAA"/>
    <property type="match status" value="1"/>
</dbReference>
<evidence type="ECO:0000313" key="5">
    <source>
        <dbReference type="EMBL" id="MBS3682025.1"/>
    </source>
</evidence>
<comment type="similarity">
    <text evidence="1">Belongs to the GSP E family.</text>
</comment>
<proteinExistence type="inferred from homology"/>
<protein>
    <submittedName>
        <fullName evidence="5">Flp pilus assembly complex ATPase component TadA</fullName>
    </submittedName>
</protein>
<dbReference type="SUPFAM" id="SSF160246">
    <property type="entry name" value="EspE N-terminal domain-like"/>
    <property type="match status" value="1"/>
</dbReference>
<dbReference type="InterPro" id="IPR003593">
    <property type="entry name" value="AAA+_ATPase"/>
</dbReference>
<dbReference type="InterPro" id="IPR037257">
    <property type="entry name" value="T2SS_E_N_sf"/>
</dbReference>
<dbReference type="Proteomes" id="UP000681870">
    <property type="component" value="Unassembled WGS sequence"/>
</dbReference>
<evidence type="ECO:0000256" key="1">
    <source>
        <dbReference type="ARBA" id="ARBA00006611"/>
    </source>
</evidence>
<dbReference type="EMBL" id="JAGXBY010000008">
    <property type="protein sequence ID" value="MBS3682025.1"/>
    <property type="molecule type" value="Genomic_DNA"/>
</dbReference>
<sequence>MLILVRKRLGDLLVGAELITEEQLAATLADKSPDEKLGDALLREGYITEQQLLDVLKYQLNIPQVDLYQYSIDKDDVVQLVPKELAKRHNLMPIRVEGNRLFVAMADPMDYFAIEELRIATGLQINPGIATKDSIFRTISKYYDLQESIEEVMGDYAPEESIDETGITDEDSPIVRLVNQVIANAVAQKASDIHFDPQERELRVRYRVDGVLRTERSLPKYMQGMLIARIKIISNLNITENRVPQDGRVKITIQDRSVDIRVSTLPSIYGEKVVMRILDLGANLNDVDKLGFTEHNLVTFKSMIEKPNGIVLITGPTGSGKSSTLYAALNRLNREEVNIITIEDPVEYQLEGINQVQVREEIGMTFASGLRSILRQDPDIVMIGEIRDVETAQIAVRASLTGHLVLSTLHTNSAVDALSRLMDMGVEPFLLSSSLNGVVAQRLVRKICPDCSQKVGPTERELIMFSNANLVVSEVTRGKGCSSCGMTGYRGRVAIHEVLPIDEMIRNLIVNTGTRREILSYVRKKEMKFLLDDGLLKVSQGLTTTEEVLRVVSSD</sequence>
<name>A0ABS5MIS3_9BACI</name>
<evidence type="ECO:0000259" key="4">
    <source>
        <dbReference type="PROSITE" id="PS00662"/>
    </source>
</evidence>
<dbReference type="Pfam" id="PF05157">
    <property type="entry name" value="MshEN"/>
    <property type="match status" value="1"/>
</dbReference>
<dbReference type="Pfam" id="PF00437">
    <property type="entry name" value="T2SSE"/>
    <property type="match status" value="1"/>
</dbReference>
<comment type="caution">
    <text evidence="5">The sequence shown here is derived from an EMBL/GenBank/DDBJ whole genome shotgun (WGS) entry which is preliminary data.</text>
</comment>
<dbReference type="PANTHER" id="PTHR30258">
    <property type="entry name" value="TYPE II SECRETION SYSTEM PROTEIN GSPE-RELATED"/>
    <property type="match status" value="1"/>
</dbReference>
<dbReference type="CDD" id="cd01129">
    <property type="entry name" value="PulE-GspE-like"/>
    <property type="match status" value="1"/>
</dbReference>
<organism evidence="5 6">
    <name type="scientific">Ornithinibacillus massiliensis</name>
    <dbReference type="NCBI Taxonomy" id="1944633"/>
    <lineage>
        <taxon>Bacteria</taxon>
        <taxon>Bacillati</taxon>
        <taxon>Bacillota</taxon>
        <taxon>Bacilli</taxon>
        <taxon>Bacillales</taxon>
        <taxon>Bacillaceae</taxon>
        <taxon>Ornithinibacillus</taxon>
    </lineage>
</organism>
<reference evidence="5 6" key="1">
    <citation type="submission" date="2021-05" db="EMBL/GenBank/DDBJ databases">
        <title>Ornithinibacillus massiliensis sp. nov.</title>
        <authorList>
            <person name="Iwaza R."/>
            <person name="Lagier J.-C."/>
            <person name="Raoult D."/>
        </authorList>
    </citation>
    <scope>NUCLEOTIDE SEQUENCE [LARGE SCALE GENOMIC DNA]</scope>
    <source>
        <strain evidence="5 6">Marseille-P3601</strain>
    </source>
</reference>
<accession>A0ABS5MIS3</accession>
<dbReference type="PANTHER" id="PTHR30258:SF1">
    <property type="entry name" value="PROTEIN TRANSPORT PROTEIN HOFB HOMOLOG"/>
    <property type="match status" value="1"/>
</dbReference>
<feature type="domain" description="Bacterial type II secretion system protein E" evidence="4">
    <location>
        <begin position="374"/>
        <end position="388"/>
    </location>
</feature>
<keyword evidence="3" id="KW-0067">ATP-binding</keyword>
<keyword evidence="2" id="KW-0547">Nucleotide-binding</keyword>
<evidence type="ECO:0000256" key="2">
    <source>
        <dbReference type="ARBA" id="ARBA00022741"/>
    </source>
</evidence>
<evidence type="ECO:0000313" key="6">
    <source>
        <dbReference type="Proteomes" id="UP000681870"/>
    </source>
</evidence>
<dbReference type="PROSITE" id="PS00662">
    <property type="entry name" value="T2SP_E"/>
    <property type="match status" value="1"/>
</dbReference>
<keyword evidence="6" id="KW-1185">Reference proteome</keyword>
<dbReference type="Gene3D" id="3.30.300.160">
    <property type="entry name" value="Type II secretion system, protein E, N-terminal domain"/>
    <property type="match status" value="1"/>
</dbReference>